<keyword evidence="2" id="KW-0732">Signal</keyword>
<evidence type="ECO:0000313" key="3">
    <source>
        <dbReference type="EMBL" id="CAD8188087.1"/>
    </source>
</evidence>
<keyword evidence="4" id="KW-1185">Reference proteome</keyword>
<proteinExistence type="predicted"/>
<evidence type="ECO:0000256" key="2">
    <source>
        <dbReference type="SAM" id="SignalP"/>
    </source>
</evidence>
<comment type="caution">
    <text evidence="3">The sequence shown here is derived from an EMBL/GenBank/DDBJ whole genome shotgun (WGS) entry which is preliminary data.</text>
</comment>
<name>A0A8S1WHJ3_9CILI</name>
<dbReference type="OrthoDB" id="307998at2759"/>
<feature type="region of interest" description="Disordered" evidence="1">
    <location>
        <begin position="268"/>
        <end position="312"/>
    </location>
</feature>
<sequence>MIKYLLLVCLIAAPFAQTPEAVVTHYDLEGNLIQEESSLQGSEDIDSMNSMNMNQQDLDSSSMDLIRTDSMDYSTPETESVESSNIESSMNQETTVSNMNIDPNSMYEEDSMMINNNIDNSMPEQDSMYSTSDPNDISAIEPSEQNMEDAIESTQVSNVEEVNSEVIHETENNNIIAESNEIENNNMIAQSNEINNIDPNNVEIPQDNQVDVSNILESNVEFSIDNNISNQNEVDPNMAFDVITNTESLQSSPDMENGFVQSEVNADKAQAKKISDTEKVQGDQKEEHNEQKTEETQSQISNNNNNQSQEHQTIIQDNNDAASHENLDSLTQNNNVNAVGQENANNIDADQQLQQSESKTIQQLVQGDCIIIYSQCNFKGEALEACNSLSEIEEFKAQIRSIYIPEGLGLTVYDGENFTGNMHKFKSSQECLATPLSFAQLNNPGNQLKGQNLRSRQ</sequence>
<evidence type="ECO:0000313" key="4">
    <source>
        <dbReference type="Proteomes" id="UP000689195"/>
    </source>
</evidence>
<feature type="compositionally biased region" description="Low complexity" evidence="1">
    <location>
        <begin position="297"/>
        <end position="309"/>
    </location>
</feature>
<protein>
    <submittedName>
        <fullName evidence="3">Uncharacterized protein</fullName>
    </submittedName>
</protein>
<organism evidence="3 4">
    <name type="scientific">Paramecium pentaurelia</name>
    <dbReference type="NCBI Taxonomy" id="43138"/>
    <lineage>
        <taxon>Eukaryota</taxon>
        <taxon>Sar</taxon>
        <taxon>Alveolata</taxon>
        <taxon>Ciliophora</taxon>
        <taxon>Intramacronucleata</taxon>
        <taxon>Oligohymenophorea</taxon>
        <taxon>Peniculida</taxon>
        <taxon>Parameciidae</taxon>
        <taxon>Paramecium</taxon>
    </lineage>
</organism>
<dbReference type="AlphaFoldDB" id="A0A8S1WHJ3"/>
<feature type="chain" id="PRO_5035809343" evidence="2">
    <location>
        <begin position="22"/>
        <end position="457"/>
    </location>
</feature>
<gene>
    <name evidence="3" type="ORF">PPENT_87.1.T0900201</name>
</gene>
<dbReference type="EMBL" id="CAJJDO010000090">
    <property type="protein sequence ID" value="CAD8188087.1"/>
    <property type="molecule type" value="Genomic_DNA"/>
</dbReference>
<evidence type="ECO:0000256" key="1">
    <source>
        <dbReference type="SAM" id="MobiDB-lite"/>
    </source>
</evidence>
<feature type="compositionally biased region" description="Basic and acidic residues" evidence="1">
    <location>
        <begin position="268"/>
        <end position="295"/>
    </location>
</feature>
<reference evidence="3" key="1">
    <citation type="submission" date="2021-01" db="EMBL/GenBank/DDBJ databases">
        <authorList>
            <consortium name="Genoscope - CEA"/>
            <person name="William W."/>
        </authorList>
    </citation>
    <scope>NUCLEOTIDE SEQUENCE</scope>
</reference>
<accession>A0A8S1WHJ3</accession>
<dbReference type="Proteomes" id="UP000689195">
    <property type="component" value="Unassembled WGS sequence"/>
</dbReference>
<feature type="signal peptide" evidence="2">
    <location>
        <begin position="1"/>
        <end position="21"/>
    </location>
</feature>